<feature type="transmembrane region" description="Helical" evidence="8">
    <location>
        <begin position="119"/>
        <end position="139"/>
    </location>
</feature>
<evidence type="ECO:0000256" key="2">
    <source>
        <dbReference type="ARBA" id="ARBA00022448"/>
    </source>
</evidence>
<dbReference type="OrthoDB" id="270584at2759"/>
<gene>
    <name evidence="9" type="ORF">ADEAN_000964700</name>
</gene>
<evidence type="ECO:0000256" key="6">
    <source>
        <dbReference type="PROSITE-ProRule" id="PRU00282"/>
    </source>
</evidence>
<dbReference type="GO" id="GO:0016020">
    <property type="term" value="C:membrane"/>
    <property type="evidence" value="ECO:0007669"/>
    <property type="project" value="UniProtKB-SubCell"/>
</dbReference>
<dbReference type="EMBL" id="LR877168">
    <property type="protein sequence ID" value="CAD2222108.1"/>
    <property type="molecule type" value="Genomic_DNA"/>
</dbReference>
<dbReference type="Pfam" id="PF00153">
    <property type="entry name" value="Mito_carr"/>
    <property type="match status" value="3"/>
</dbReference>
<keyword evidence="4" id="KW-0677">Repeat</keyword>
<dbReference type="PROSITE" id="PS50920">
    <property type="entry name" value="SOLCAR"/>
    <property type="match status" value="3"/>
</dbReference>
<accession>A0A7G2CQL7</accession>
<dbReference type="SUPFAM" id="SSF103506">
    <property type="entry name" value="Mitochondrial carrier"/>
    <property type="match status" value="1"/>
</dbReference>
<reference evidence="9 10" key="1">
    <citation type="submission" date="2020-08" db="EMBL/GenBank/DDBJ databases">
        <authorList>
            <person name="Newling K."/>
            <person name="Davey J."/>
            <person name="Forrester S."/>
        </authorList>
    </citation>
    <scope>NUCLEOTIDE SEQUENCE [LARGE SCALE GENOMIC DNA]</scope>
    <source>
        <strain evidence="10">Crithidia deanei Carvalho (ATCC PRA-265)</strain>
    </source>
</reference>
<evidence type="ECO:0000313" key="10">
    <source>
        <dbReference type="Proteomes" id="UP000515908"/>
    </source>
</evidence>
<evidence type="ECO:0000256" key="7">
    <source>
        <dbReference type="RuleBase" id="RU000488"/>
    </source>
</evidence>
<dbReference type="InterPro" id="IPR023395">
    <property type="entry name" value="MCP_dom_sf"/>
</dbReference>
<name>A0A7G2CQL7_9TRYP</name>
<keyword evidence="10" id="KW-1185">Reference proteome</keyword>
<dbReference type="GO" id="GO:0055085">
    <property type="term" value="P:transmembrane transport"/>
    <property type="evidence" value="ECO:0007669"/>
    <property type="project" value="InterPro"/>
</dbReference>
<dbReference type="AlphaFoldDB" id="A0A7G2CQL7"/>
<protein>
    <submittedName>
        <fullName evidence="9">Mitochondrial carrier protein, putative</fullName>
    </submittedName>
</protein>
<comment type="subcellular location">
    <subcellularLocation>
        <location evidence="1">Membrane</location>
        <topology evidence="1">Multi-pass membrane protein</topology>
    </subcellularLocation>
</comment>
<dbReference type="PANTHER" id="PTHR24089">
    <property type="entry name" value="SOLUTE CARRIER FAMILY 25"/>
    <property type="match status" value="1"/>
</dbReference>
<dbReference type="Proteomes" id="UP000515908">
    <property type="component" value="Chromosome 24"/>
</dbReference>
<keyword evidence="2 7" id="KW-0813">Transport</keyword>
<comment type="similarity">
    <text evidence="7">Belongs to the mitochondrial carrier (TC 2.A.29) family.</text>
</comment>
<dbReference type="InterPro" id="IPR018108">
    <property type="entry name" value="MCP_transmembrane"/>
</dbReference>
<proteinExistence type="inferred from homology"/>
<evidence type="ECO:0000256" key="1">
    <source>
        <dbReference type="ARBA" id="ARBA00004141"/>
    </source>
</evidence>
<feature type="transmembrane region" description="Helical" evidence="8">
    <location>
        <begin position="178"/>
        <end position="200"/>
    </location>
</feature>
<keyword evidence="5 6" id="KW-0472">Membrane</keyword>
<feature type="repeat" description="Solcar" evidence="6">
    <location>
        <begin position="4"/>
        <end position="102"/>
    </location>
</feature>
<dbReference type="PRINTS" id="PR00926">
    <property type="entry name" value="MITOCARRIER"/>
</dbReference>
<evidence type="ECO:0000256" key="4">
    <source>
        <dbReference type="ARBA" id="ARBA00022737"/>
    </source>
</evidence>
<evidence type="ECO:0000313" key="9">
    <source>
        <dbReference type="EMBL" id="CAD2222108.1"/>
    </source>
</evidence>
<evidence type="ECO:0000256" key="8">
    <source>
        <dbReference type="SAM" id="Phobius"/>
    </source>
</evidence>
<dbReference type="InterPro" id="IPR002067">
    <property type="entry name" value="MCP"/>
</dbReference>
<feature type="transmembrane region" description="Helical" evidence="8">
    <location>
        <begin position="278"/>
        <end position="300"/>
    </location>
</feature>
<keyword evidence="8" id="KW-1133">Transmembrane helix</keyword>
<feature type="repeat" description="Solcar" evidence="6">
    <location>
        <begin position="116"/>
        <end position="207"/>
    </location>
</feature>
<feature type="repeat" description="Solcar" evidence="6">
    <location>
        <begin position="218"/>
        <end position="302"/>
    </location>
</feature>
<sequence length="302" mass="33905">MSQDNAHLSSTAAYVQQLWVLRAVNRTILAPLDRVKYVMVCQRELQRLGTLRVDLPNTASCIRHLRQLEGGRSFWRGNLVQVVSLLPITLAQLFIGPSAHSFFYHLIPNSSGSPFLCTLAEYTAFIGAALAVAVITYPLDFVRFRLAVDLKAYKGAPYEFRHALSFFSHPVLNDCPHFLYRGLTLFILGSIFFGSIRSTLLDVVGPYLPPEKGEQDWRAIMIQTTAGMTIAGVATLCLHPVDLVRRRVMTTVTEDRLRYRSSWECALRIAKKEGWQGFYRGWGITLGRVVVGTGLMLLSLPN</sequence>
<dbReference type="VEuPathDB" id="TriTrypDB:ADEAN_000964700"/>
<keyword evidence="3 6" id="KW-0812">Transmembrane</keyword>
<organism evidence="9 10">
    <name type="scientific">Angomonas deanei</name>
    <dbReference type="NCBI Taxonomy" id="59799"/>
    <lineage>
        <taxon>Eukaryota</taxon>
        <taxon>Discoba</taxon>
        <taxon>Euglenozoa</taxon>
        <taxon>Kinetoplastea</taxon>
        <taxon>Metakinetoplastina</taxon>
        <taxon>Trypanosomatida</taxon>
        <taxon>Trypanosomatidae</taxon>
        <taxon>Strigomonadinae</taxon>
        <taxon>Angomonas</taxon>
    </lineage>
</organism>
<dbReference type="Gene3D" id="1.50.40.10">
    <property type="entry name" value="Mitochondrial carrier domain"/>
    <property type="match status" value="1"/>
</dbReference>
<evidence type="ECO:0000256" key="3">
    <source>
        <dbReference type="ARBA" id="ARBA00022692"/>
    </source>
</evidence>
<feature type="transmembrane region" description="Helical" evidence="8">
    <location>
        <begin position="220"/>
        <end position="241"/>
    </location>
</feature>
<evidence type="ECO:0000256" key="5">
    <source>
        <dbReference type="ARBA" id="ARBA00023136"/>
    </source>
</evidence>
<feature type="transmembrane region" description="Helical" evidence="8">
    <location>
        <begin position="82"/>
        <end position="107"/>
    </location>
</feature>